<comment type="subcellular location">
    <subcellularLocation>
        <location evidence="1">Membrane</location>
        <topology evidence="1">Multi-pass membrane protein</topology>
    </subcellularLocation>
</comment>
<dbReference type="GO" id="GO:0015031">
    <property type="term" value="P:protein transport"/>
    <property type="evidence" value="ECO:0007669"/>
    <property type="project" value="UniProtKB-KW"/>
</dbReference>
<dbReference type="EMBL" id="KI669497">
    <property type="protein sequence ID" value="OCF35910.1"/>
    <property type="molecule type" value="Genomic_DNA"/>
</dbReference>
<evidence type="ECO:0000313" key="10">
    <source>
        <dbReference type="EMBL" id="OCF35910.1"/>
    </source>
</evidence>
<reference evidence="11" key="2">
    <citation type="submission" date="2013-12" db="EMBL/GenBank/DDBJ databases">
        <title>Evolution of pathogenesis and genome organization in the Tremellales.</title>
        <authorList>
            <person name="Cuomo C."/>
            <person name="Litvintseva A."/>
            <person name="Heitman J."/>
            <person name="Chen Y."/>
            <person name="Sun S."/>
            <person name="Springer D."/>
            <person name="Dromer F."/>
            <person name="Young S."/>
            <person name="Zeng Q."/>
            <person name="Chapman S."/>
            <person name="Gujja S."/>
            <person name="Saif S."/>
            <person name="Birren B."/>
        </authorList>
    </citation>
    <scope>NUCLEOTIDE SEQUENCE [LARGE SCALE GENOMIC DNA]</scope>
    <source>
        <strain evidence="11">BCC8398</strain>
    </source>
</reference>
<keyword evidence="11" id="KW-1185">Reference proteome</keyword>
<evidence type="ECO:0000256" key="7">
    <source>
        <dbReference type="ARBA" id="ARBA00022989"/>
    </source>
</evidence>
<evidence type="ECO:0008006" key="12">
    <source>
        <dbReference type="Google" id="ProtNLM"/>
    </source>
</evidence>
<dbReference type="AlphaFoldDB" id="A0A1B9GY41"/>
<keyword evidence="6" id="KW-0653">Protein transport</keyword>
<dbReference type="OrthoDB" id="9986677at2759"/>
<keyword evidence="8 9" id="KW-0472">Membrane</keyword>
<reference evidence="10 11" key="1">
    <citation type="submission" date="2013-07" db="EMBL/GenBank/DDBJ databases">
        <title>The Genome Sequence of Cryptococcus heveanensis BCC8398.</title>
        <authorList>
            <consortium name="The Broad Institute Genome Sequencing Platform"/>
            <person name="Cuomo C."/>
            <person name="Litvintseva A."/>
            <person name="Chen Y."/>
            <person name="Heitman J."/>
            <person name="Sun S."/>
            <person name="Springer D."/>
            <person name="Dromer F."/>
            <person name="Young S.K."/>
            <person name="Zeng Q."/>
            <person name="Gargeya S."/>
            <person name="Fitzgerald M."/>
            <person name="Abouelleil A."/>
            <person name="Alvarado L."/>
            <person name="Berlin A.M."/>
            <person name="Chapman S.B."/>
            <person name="Dewar J."/>
            <person name="Goldberg J."/>
            <person name="Griggs A."/>
            <person name="Gujja S."/>
            <person name="Hansen M."/>
            <person name="Howarth C."/>
            <person name="Imamovic A."/>
            <person name="Larimer J."/>
            <person name="McCowan C."/>
            <person name="Murphy C."/>
            <person name="Pearson M."/>
            <person name="Priest M."/>
            <person name="Roberts A."/>
            <person name="Saif S."/>
            <person name="Shea T."/>
            <person name="Sykes S."/>
            <person name="Wortman J."/>
            <person name="Nusbaum C."/>
            <person name="Birren B."/>
        </authorList>
    </citation>
    <scope>NUCLEOTIDE SEQUENCE [LARGE SCALE GENOMIC DNA]</scope>
    <source>
        <strain evidence="10 11">BCC8398</strain>
    </source>
</reference>
<evidence type="ECO:0000256" key="6">
    <source>
        <dbReference type="ARBA" id="ARBA00022927"/>
    </source>
</evidence>
<dbReference type="GO" id="GO:0035673">
    <property type="term" value="F:oligopeptide transmembrane transporter activity"/>
    <property type="evidence" value="ECO:0007669"/>
    <property type="project" value="InterPro"/>
</dbReference>
<evidence type="ECO:0000256" key="3">
    <source>
        <dbReference type="ARBA" id="ARBA00022448"/>
    </source>
</evidence>
<proteinExistence type="inferred from homology"/>
<organism evidence="10 11">
    <name type="scientific">Kwoniella heveanensis BCC8398</name>
    <dbReference type="NCBI Taxonomy" id="1296120"/>
    <lineage>
        <taxon>Eukaryota</taxon>
        <taxon>Fungi</taxon>
        <taxon>Dikarya</taxon>
        <taxon>Basidiomycota</taxon>
        <taxon>Agaricomycotina</taxon>
        <taxon>Tremellomycetes</taxon>
        <taxon>Tremellales</taxon>
        <taxon>Cryptococcaceae</taxon>
        <taxon>Kwoniella</taxon>
    </lineage>
</organism>
<name>A0A1B9GY41_9TREE</name>
<dbReference type="InterPro" id="IPR004648">
    <property type="entry name" value="Oligpept_transpt"/>
</dbReference>
<dbReference type="GO" id="GO:0016020">
    <property type="term" value="C:membrane"/>
    <property type="evidence" value="ECO:0007669"/>
    <property type="project" value="UniProtKB-SubCell"/>
</dbReference>
<accession>A0A1B9GY41</accession>
<protein>
    <recommendedName>
        <fullName evidence="12">OPT family small oligopeptide transporter</fullName>
    </recommendedName>
</protein>
<evidence type="ECO:0000256" key="4">
    <source>
        <dbReference type="ARBA" id="ARBA00022692"/>
    </source>
</evidence>
<keyword evidence="4 9" id="KW-0812">Transmembrane</keyword>
<comment type="similarity">
    <text evidence="2">Belongs to the oligopeptide OPT transporter family.</text>
</comment>
<dbReference type="Pfam" id="PF03169">
    <property type="entry name" value="OPT"/>
    <property type="match status" value="1"/>
</dbReference>
<dbReference type="PANTHER" id="PTHR22601">
    <property type="entry name" value="ISP4 LIKE PROTEIN"/>
    <property type="match status" value="1"/>
</dbReference>
<evidence type="ECO:0000256" key="2">
    <source>
        <dbReference type="ARBA" id="ARBA00008807"/>
    </source>
</evidence>
<keyword evidence="3" id="KW-0813">Transport</keyword>
<dbReference type="Proteomes" id="UP000092666">
    <property type="component" value="Unassembled WGS sequence"/>
</dbReference>
<dbReference type="InterPro" id="IPR004813">
    <property type="entry name" value="OPT"/>
</dbReference>
<sequence length="95" mass="10589">MSYMWPTVPVACISWLWAKKRHLAFWSKYNFVLAAAWQCGIAIAAVVIFFAVSIPAVEVNWWGNTVQYQGCEDVACRRLPIPDAGFFGPAPGNLP</sequence>
<feature type="transmembrane region" description="Helical" evidence="9">
    <location>
        <begin position="29"/>
        <end position="52"/>
    </location>
</feature>
<evidence type="ECO:0000256" key="8">
    <source>
        <dbReference type="ARBA" id="ARBA00023136"/>
    </source>
</evidence>
<keyword evidence="5" id="KW-0571">Peptide transport</keyword>
<evidence type="ECO:0000313" key="11">
    <source>
        <dbReference type="Proteomes" id="UP000092666"/>
    </source>
</evidence>
<evidence type="ECO:0000256" key="5">
    <source>
        <dbReference type="ARBA" id="ARBA00022856"/>
    </source>
</evidence>
<keyword evidence="7 9" id="KW-1133">Transmembrane helix</keyword>
<gene>
    <name evidence="10" type="ORF">I316_02405</name>
</gene>
<evidence type="ECO:0000256" key="1">
    <source>
        <dbReference type="ARBA" id="ARBA00004141"/>
    </source>
</evidence>
<evidence type="ECO:0000256" key="9">
    <source>
        <dbReference type="SAM" id="Phobius"/>
    </source>
</evidence>